<evidence type="ECO:0000313" key="4">
    <source>
        <dbReference type="Proteomes" id="UP000031516"/>
    </source>
</evidence>
<keyword evidence="2" id="KW-0496">Mitochondrion</keyword>
<evidence type="ECO:0000313" key="3">
    <source>
        <dbReference type="EMBL" id="CDO91805.1"/>
    </source>
</evidence>
<gene>
    <name evidence="3" type="ORF">KLDO_g138</name>
</gene>
<name>A0A0A8KYX1_9SACH</name>
<dbReference type="PANTHER" id="PTHR10302">
    <property type="entry name" value="SINGLE-STRANDED DNA-BINDING PROTEIN"/>
    <property type="match status" value="1"/>
</dbReference>
<evidence type="ECO:0000256" key="2">
    <source>
        <dbReference type="PIRNR" id="PIRNR002070"/>
    </source>
</evidence>
<dbReference type="InterPro" id="IPR000424">
    <property type="entry name" value="Primosome_PriB/ssb"/>
</dbReference>
<protein>
    <recommendedName>
        <fullName evidence="2">Single-stranded DNA-binding protein</fullName>
    </recommendedName>
</protein>
<proteinExistence type="predicted"/>
<dbReference type="CDD" id="cd04496">
    <property type="entry name" value="SSB_OBF"/>
    <property type="match status" value="1"/>
</dbReference>
<dbReference type="PIRSF" id="PIRSF002070">
    <property type="entry name" value="SSB"/>
    <property type="match status" value="1"/>
</dbReference>
<dbReference type="EMBL" id="CCBQ010000004">
    <property type="protein sequence ID" value="CDO91805.1"/>
    <property type="molecule type" value="Genomic_DNA"/>
</dbReference>
<dbReference type="Gene3D" id="2.40.50.140">
    <property type="entry name" value="Nucleic acid-binding proteins"/>
    <property type="match status" value="1"/>
</dbReference>
<dbReference type="OrthoDB" id="1078367at2759"/>
<dbReference type="Pfam" id="PF00436">
    <property type="entry name" value="SSB"/>
    <property type="match status" value="1"/>
</dbReference>
<keyword evidence="1 2" id="KW-0238">DNA-binding</keyword>
<dbReference type="GO" id="GO:0003697">
    <property type="term" value="F:single-stranded DNA binding"/>
    <property type="evidence" value="ECO:0007669"/>
    <property type="project" value="InterPro"/>
</dbReference>
<dbReference type="GO" id="GO:0006264">
    <property type="term" value="P:mitochondrial DNA replication"/>
    <property type="evidence" value="ECO:0007669"/>
    <property type="project" value="TreeGrafter"/>
</dbReference>
<dbReference type="InterPro" id="IPR011344">
    <property type="entry name" value="ssDNA-bd"/>
</dbReference>
<comment type="caution">
    <text evidence="3">The sequence shown here is derived from an EMBL/GenBank/DDBJ whole genome shotgun (WGS) entry which is preliminary data.</text>
</comment>
<dbReference type="PANTHER" id="PTHR10302:SF0">
    <property type="entry name" value="SINGLE-STRANDED DNA-BINDING PROTEIN, MITOCHONDRIAL"/>
    <property type="match status" value="1"/>
</dbReference>
<dbReference type="Proteomes" id="UP000031516">
    <property type="component" value="Unassembled WGS sequence"/>
</dbReference>
<reference evidence="3 4" key="1">
    <citation type="submission" date="2014-03" db="EMBL/GenBank/DDBJ databases">
        <title>The genome of Kluyveromyces dobzhanskii.</title>
        <authorList>
            <person name="Nystedt B."/>
            <person name="Astrom S."/>
        </authorList>
    </citation>
    <scope>NUCLEOTIDE SEQUENCE [LARGE SCALE GENOMIC DNA]</scope>
    <source>
        <strain evidence="3 4">CBS 2104</strain>
    </source>
</reference>
<comment type="subcellular location">
    <subcellularLocation>
        <location evidence="2">Mitochondrion</location>
    </subcellularLocation>
</comment>
<dbReference type="PROSITE" id="PS50935">
    <property type="entry name" value="SSB"/>
    <property type="match status" value="1"/>
</dbReference>
<organism evidence="3 4">
    <name type="scientific">Kluyveromyces dobzhanskii CBS 2104</name>
    <dbReference type="NCBI Taxonomy" id="1427455"/>
    <lineage>
        <taxon>Eukaryota</taxon>
        <taxon>Fungi</taxon>
        <taxon>Dikarya</taxon>
        <taxon>Ascomycota</taxon>
        <taxon>Saccharomycotina</taxon>
        <taxon>Saccharomycetes</taxon>
        <taxon>Saccharomycetales</taxon>
        <taxon>Saccharomycetaceae</taxon>
        <taxon>Kluyveromyces</taxon>
    </lineage>
</organism>
<evidence type="ECO:0000256" key="1">
    <source>
        <dbReference type="ARBA" id="ARBA00023125"/>
    </source>
</evidence>
<dbReference type="AlphaFoldDB" id="A0A0A8KYX1"/>
<dbReference type="InterPro" id="IPR012340">
    <property type="entry name" value="NA-bd_OB-fold"/>
</dbReference>
<dbReference type="SUPFAM" id="SSF50249">
    <property type="entry name" value="Nucleic acid-binding proteins"/>
    <property type="match status" value="1"/>
</dbReference>
<keyword evidence="4" id="KW-1185">Reference proteome</keyword>
<sequence>MFRLVQRRAFSATARASDFAKMSIIGRIGSDYQELTTSGDKNYLRYSIASQPRKDSPTNWFNVTVFNANHVNFMTQYVKKGALVYIECDASNYSFEREDGSKGQSLNLVQRDINLLKNPKSAEGEAEEEQ</sequence>
<accession>A0A0A8KYX1</accession>
<dbReference type="GO" id="GO:0042645">
    <property type="term" value="C:mitochondrial nucleoid"/>
    <property type="evidence" value="ECO:0007669"/>
    <property type="project" value="TreeGrafter"/>
</dbReference>